<evidence type="ECO:0008006" key="4">
    <source>
        <dbReference type="Google" id="ProtNLM"/>
    </source>
</evidence>
<gene>
    <name evidence="2" type="ORF">M9458_008210</name>
</gene>
<comment type="caution">
    <text evidence="2">The sequence shown here is derived from an EMBL/GenBank/DDBJ whole genome shotgun (WGS) entry which is preliminary data.</text>
</comment>
<organism evidence="2 3">
    <name type="scientific">Cirrhinus mrigala</name>
    <name type="common">Mrigala</name>
    <dbReference type="NCBI Taxonomy" id="683832"/>
    <lineage>
        <taxon>Eukaryota</taxon>
        <taxon>Metazoa</taxon>
        <taxon>Chordata</taxon>
        <taxon>Craniata</taxon>
        <taxon>Vertebrata</taxon>
        <taxon>Euteleostomi</taxon>
        <taxon>Actinopterygii</taxon>
        <taxon>Neopterygii</taxon>
        <taxon>Teleostei</taxon>
        <taxon>Ostariophysi</taxon>
        <taxon>Cypriniformes</taxon>
        <taxon>Cyprinidae</taxon>
        <taxon>Labeoninae</taxon>
        <taxon>Labeonini</taxon>
        <taxon>Cirrhinus</taxon>
    </lineage>
</organism>
<accession>A0ABD0R8I7</accession>
<reference evidence="2 3" key="1">
    <citation type="submission" date="2024-05" db="EMBL/GenBank/DDBJ databases">
        <title>Genome sequencing and assembly of Indian major carp, Cirrhinus mrigala (Hamilton, 1822).</title>
        <authorList>
            <person name="Mohindra V."/>
            <person name="Chowdhury L.M."/>
            <person name="Lal K."/>
            <person name="Jena J.K."/>
        </authorList>
    </citation>
    <scope>NUCLEOTIDE SEQUENCE [LARGE SCALE GENOMIC DNA]</scope>
    <source>
        <strain evidence="2">CM1030</strain>
        <tissue evidence="2">Blood</tissue>
    </source>
</reference>
<dbReference type="EMBL" id="JAMKFB020000004">
    <property type="protein sequence ID" value="KAL0194638.1"/>
    <property type="molecule type" value="Genomic_DNA"/>
</dbReference>
<proteinExistence type="predicted"/>
<evidence type="ECO:0000313" key="2">
    <source>
        <dbReference type="EMBL" id="KAL0194638.1"/>
    </source>
</evidence>
<protein>
    <recommendedName>
        <fullName evidence="4">Retrotransposon gag domain-containing protein</fullName>
    </recommendedName>
</protein>
<keyword evidence="3" id="KW-1185">Reference proteome</keyword>
<feature type="compositionally biased region" description="Low complexity" evidence="1">
    <location>
        <begin position="140"/>
        <end position="157"/>
    </location>
</feature>
<evidence type="ECO:0000256" key="1">
    <source>
        <dbReference type="SAM" id="MobiDB-lite"/>
    </source>
</evidence>
<feature type="compositionally biased region" description="Basic and acidic residues" evidence="1">
    <location>
        <begin position="195"/>
        <end position="236"/>
    </location>
</feature>
<dbReference type="AlphaFoldDB" id="A0ABD0R8I7"/>
<dbReference type="Proteomes" id="UP001529510">
    <property type="component" value="Unassembled WGS sequence"/>
</dbReference>
<evidence type="ECO:0000313" key="3">
    <source>
        <dbReference type="Proteomes" id="UP001529510"/>
    </source>
</evidence>
<feature type="region of interest" description="Disordered" evidence="1">
    <location>
        <begin position="132"/>
        <end position="159"/>
    </location>
</feature>
<feature type="compositionally biased region" description="Pro residues" evidence="1">
    <location>
        <begin position="237"/>
        <end position="252"/>
    </location>
</feature>
<name>A0ABD0R8I7_CIRMR</name>
<feature type="region of interest" description="Disordered" evidence="1">
    <location>
        <begin position="185"/>
        <end position="258"/>
    </location>
</feature>
<sequence length="258" mass="28511">MKAEEALWGLRQGGRKLERYVEDFLKLANLLSWHDAALGACFQLGLDDETIRCDFPVCEYPLIKLINLVLYLNGFDFEVEEDYMSRHPAPSGTCRVVSAHTTPGTPTYRANGSDCLAHPKRTPIIQGSIRFLSPEPPAAAPRSSQPATAPRSRPPASNVASHRYIEGSMYLAIPRGVVISVLSPSSPLVPSSPPEPERRPEPKRPSERHPEPERPPERRPEPERPPEHCPEPERPPEPAPPVRPPVPAPPKPVLSRAG</sequence>
<feature type="non-terminal residue" evidence="2">
    <location>
        <position position="258"/>
    </location>
</feature>